<evidence type="ECO:0000256" key="2">
    <source>
        <dbReference type="ARBA" id="ARBA00022801"/>
    </source>
</evidence>
<keyword evidence="3" id="KW-0732">Signal</keyword>
<evidence type="ECO:0008006" key="8">
    <source>
        <dbReference type="Google" id="ProtNLM"/>
    </source>
</evidence>
<dbReference type="InterPro" id="IPR051601">
    <property type="entry name" value="Serine_prot/Carboxylest_S33"/>
</dbReference>
<dbReference type="EMBL" id="WVTA01000018">
    <property type="protein sequence ID" value="KAK3197682.1"/>
    <property type="molecule type" value="Genomic_DNA"/>
</dbReference>
<feature type="domain" description="AB hydrolase-1" evidence="4">
    <location>
        <begin position="93"/>
        <end position="325"/>
    </location>
</feature>
<dbReference type="InterPro" id="IPR000073">
    <property type="entry name" value="AB_hydrolase_1"/>
</dbReference>
<dbReference type="SUPFAM" id="SSF53474">
    <property type="entry name" value="alpha/beta-Hydrolases"/>
    <property type="match status" value="1"/>
</dbReference>
<organism evidence="6 7">
    <name type="scientific">Pseudopithomyces chartarum</name>
    <dbReference type="NCBI Taxonomy" id="1892770"/>
    <lineage>
        <taxon>Eukaryota</taxon>
        <taxon>Fungi</taxon>
        <taxon>Dikarya</taxon>
        <taxon>Ascomycota</taxon>
        <taxon>Pezizomycotina</taxon>
        <taxon>Dothideomycetes</taxon>
        <taxon>Pleosporomycetidae</taxon>
        <taxon>Pleosporales</taxon>
        <taxon>Massarineae</taxon>
        <taxon>Didymosphaeriaceae</taxon>
        <taxon>Pseudopithomyces</taxon>
    </lineage>
</organism>
<dbReference type="PANTHER" id="PTHR43248">
    <property type="entry name" value="2-SUCCINYL-6-HYDROXY-2,4-CYCLOHEXADIENE-1-CARBOXYLATE SYNTHASE"/>
    <property type="match status" value="1"/>
</dbReference>
<evidence type="ECO:0000256" key="3">
    <source>
        <dbReference type="SAM" id="SignalP"/>
    </source>
</evidence>
<dbReference type="Gene3D" id="3.40.50.1820">
    <property type="entry name" value="alpha/beta hydrolase"/>
    <property type="match status" value="1"/>
</dbReference>
<dbReference type="Proteomes" id="UP001280581">
    <property type="component" value="Unassembled WGS sequence"/>
</dbReference>
<evidence type="ECO:0000259" key="5">
    <source>
        <dbReference type="Pfam" id="PF08386"/>
    </source>
</evidence>
<evidence type="ECO:0000313" key="6">
    <source>
        <dbReference type="EMBL" id="KAK3197682.1"/>
    </source>
</evidence>
<sequence>MLSKLAFGSAAYVLSTSSIVSALPYATTNSPEPTLKWAPCDLDFPKSTADKIAGPIDCATLDVPLDYTDVASEKTLTLQLIKQPATKEPFKGTIIFNPGGPGVSGVQEIAEKGHVYRDQVFNGQYNIVGFDTRGTGRTIPFLCDPTEGSNVQSNITFSGHPIKNNETTFASGDMWDFLETKAWDDGSWYASSCANTEGNAEIGRFLGTPFVVRDMVRIIDALEEDGLLRFWGRSYSTVLGQTFAAMFPDRIDRMLLDSNVRANDYYDGSWLTATAGTEKSLENWLENCISAGPELCPGIANFTGPETKVQDVMNALSDVFQELENDPIVPPESYPGYSSFFWFRPGGFPILLEAKYRILQYLYRPDQASILALVLTTILNKDWEAWIGPPIEANTTTPTDVELPWQYAYNNVHGIGCSDSIFRASRPEDLYSMISAQSKQGSFADTFSPQFWPCAQWPYKAAEQFNGKFVDINTSYPILFVNSAFDPITPINQAWEVASGFRGSVLLTHKGHGHGLMNHPSNCTIKAVRDYFFDGTLPERGTECQPNEGIFEYAATLAEQDTKSIYKMGTDIYFEIYHYRLE</sequence>
<keyword evidence="7" id="KW-1185">Reference proteome</keyword>
<keyword evidence="2" id="KW-0378">Hydrolase</keyword>
<dbReference type="GO" id="GO:0016787">
    <property type="term" value="F:hydrolase activity"/>
    <property type="evidence" value="ECO:0007669"/>
    <property type="project" value="UniProtKB-KW"/>
</dbReference>
<feature type="chain" id="PRO_5043048894" description="Peptidase S33 tripeptidyl aminopeptidase-like C-terminal domain-containing protein" evidence="3">
    <location>
        <begin position="23"/>
        <end position="582"/>
    </location>
</feature>
<evidence type="ECO:0000256" key="1">
    <source>
        <dbReference type="ARBA" id="ARBA00010088"/>
    </source>
</evidence>
<gene>
    <name evidence="6" type="ORF">GRF29_216g957134</name>
</gene>
<dbReference type="Pfam" id="PF00561">
    <property type="entry name" value="Abhydrolase_1"/>
    <property type="match status" value="1"/>
</dbReference>
<dbReference type="Pfam" id="PF08386">
    <property type="entry name" value="Abhydrolase_4"/>
    <property type="match status" value="1"/>
</dbReference>
<dbReference type="InterPro" id="IPR013595">
    <property type="entry name" value="Pept_S33_TAP-like_C"/>
</dbReference>
<reference evidence="6 7" key="1">
    <citation type="submission" date="2021-02" db="EMBL/GenBank/DDBJ databases">
        <title>Genome assembly of Pseudopithomyces chartarum.</title>
        <authorList>
            <person name="Jauregui R."/>
            <person name="Singh J."/>
            <person name="Voisey C."/>
        </authorList>
    </citation>
    <scope>NUCLEOTIDE SEQUENCE [LARGE SCALE GENOMIC DNA]</scope>
    <source>
        <strain evidence="6 7">AGR01</strain>
    </source>
</reference>
<evidence type="ECO:0000259" key="4">
    <source>
        <dbReference type="Pfam" id="PF00561"/>
    </source>
</evidence>
<dbReference type="PANTHER" id="PTHR43248:SF25">
    <property type="entry name" value="AB HYDROLASE-1 DOMAIN-CONTAINING PROTEIN-RELATED"/>
    <property type="match status" value="1"/>
</dbReference>
<proteinExistence type="inferred from homology"/>
<protein>
    <recommendedName>
        <fullName evidence="8">Peptidase S33 tripeptidyl aminopeptidase-like C-terminal domain-containing protein</fullName>
    </recommendedName>
</protein>
<feature type="domain" description="Peptidase S33 tripeptidyl aminopeptidase-like C-terminal" evidence="5">
    <location>
        <begin position="443"/>
        <end position="544"/>
    </location>
</feature>
<accession>A0AAN6RD37</accession>
<comment type="caution">
    <text evidence="6">The sequence shown here is derived from an EMBL/GenBank/DDBJ whole genome shotgun (WGS) entry which is preliminary data.</text>
</comment>
<evidence type="ECO:0000313" key="7">
    <source>
        <dbReference type="Proteomes" id="UP001280581"/>
    </source>
</evidence>
<dbReference type="InterPro" id="IPR029058">
    <property type="entry name" value="AB_hydrolase_fold"/>
</dbReference>
<comment type="similarity">
    <text evidence="1">Belongs to the peptidase S33 family.</text>
</comment>
<name>A0AAN6RD37_9PLEO</name>
<feature type="signal peptide" evidence="3">
    <location>
        <begin position="1"/>
        <end position="22"/>
    </location>
</feature>
<dbReference type="AlphaFoldDB" id="A0AAN6RD37"/>